<dbReference type="GO" id="GO:0003697">
    <property type="term" value="F:single-stranded DNA binding"/>
    <property type="evidence" value="ECO:0007669"/>
    <property type="project" value="TreeGrafter"/>
</dbReference>
<dbReference type="PANTHER" id="PTHR12486">
    <property type="entry name" value="APRATAXIN-RELATED"/>
    <property type="match status" value="1"/>
</dbReference>
<comment type="caution">
    <text evidence="1">The sequence shown here is derived from an EMBL/GenBank/DDBJ whole genome shotgun (WGS) entry which is preliminary data.</text>
</comment>
<reference evidence="1" key="2">
    <citation type="submission" date="2021-01" db="EMBL/GenBank/DDBJ databases">
        <authorList>
            <person name="Schikora-Tamarit M.A."/>
        </authorList>
    </citation>
    <scope>NUCLEOTIDE SEQUENCE</scope>
    <source>
        <strain evidence="1">NCAIM Y.01608</strain>
    </source>
</reference>
<gene>
    <name evidence="1" type="ORF">OGATHE_004940</name>
</gene>
<name>A0A9P8NUK1_9ASCO</name>
<dbReference type="GO" id="GO:0030983">
    <property type="term" value="F:mismatched DNA binding"/>
    <property type="evidence" value="ECO:0007669"/>
    <property type="project" value="TreeGrafter"/>
</dbReference>
<dbReference type="GO" id="GO:0003725">
    <property type="term" value="F:double-stranded RNA binding"/>
    <property type="evidence" value="ECO:0007669"/>
    <property type="project" value="TreeGrafter"/>
</dbReference>
<dbReference type="PANTHER" id="PTHR12486:SF4">
    <property type="entry name" value="APRATAXIN"/>
    <property type="match status" value="1"/>
</dbReference>
<dbReference type="Pfam" id="PF11969">
    <property type="entry name" value="DcpS_C"/>
    <property type="match status" value="1"/>
</dbReference>
<dbReference type="GO" id="GO:0005634">
    <property type="term" value="C:nucleus"/>
    <property type="evidence" value="ECO:0007669"/>
    <property type="project" value="TreeGrafter"/>
</dbReference>
<accession>A0A9P8NUK1</accession>
<dbReference type="AlphaFoldDB" id="A0A9P8NUK1"/>
<dbReference type="EMBL" id="JAEUBD010001468">
    <property type="protein sequence ID" value="KAH3660608.1"/>
    <property type="molecule type" value="Genomic_DNA"/>
</dbReference>
<evidence type="ECO:0008006" key="3">
    <source>
        <dbReference type="Google" id="ProtNLM"/>
    </source>
</evidence>
<reference evidence="1" key="1">
    <citation type="journal article" date="2021" name="Open Biol.">
        <title>Shared evolutionary footprints suggest mitochondrial oxidative damage underlies multiple complex I losses in fungi.</title>
        <authorList>
            <person name="Schikora-Tamarit M.A."/>
            <person name="Marcet-Houben M."/>
            <person name="Nosek J."/>
            <person name="Gabaldon T."/>
        </authorList>
    </citation>
    <scope>NUCLEOTIDE SEQUENCE</scope>
    <source>
        <strain evidence="1">NCAIM Y.01608</strain>
    </source>
</reference>
<dbReference type="Proteomes" id="UP000788993">
    <property type="component" value="Unassembled WGS sequence"/>
</dbReference>
<dbReference type="SUPFAM" id="SSF54197">
    <property type="entry name" value="HIT-like"/>
    <property type="match status" value="1"/>
</dbReference>
<keyword evidence="2" id="KW-1185">Reference proteome</keyword>
<proteinExistence type="predicted"/>
<organism evidence="1 2">
    <name type="scientific">Ogataea polymorpha</name>
    <dbReference type="NCBI Taxonomy" id="460523"/>
    <lineage>
        <taxon>Eukaryota</taxon>
        <taxon>Fungi</taxon>
        <taxon>Dikarya</taxon>
        <taxon>Ascomycota</taxon>
        <taxon>Saccharomycotina</taxon>
        <taxon>Pichiomycetes</taxon>
        <taxon>Pichiales</taxon>
        <taxon>Pichiaceae</taxon>
        <taxon>Ogataea</taxon>
    </lineage>
</organism>
<evidence type="ECO:0000313" key="2">
    <source>
        <dbReference type="Proteomes" id="UP000788993"/>
    </source>
</evidence>
<dbReference type="Gene3D" id="3.30.428.10">
    <property type="entry name" value="HIT-like"/>
    <property type="match status" value="1"/>
</dbReference>
<evidence type="ECO:0000313" key="1">
    <source>
        <dbReference type="EMBL" id="KAH3660608.1"/>
    </source>
</evidence>
<dbReference type="OrthoDB" id="3512845at2759"/>
<dbReference type="InterPro" id="IPR036265">
    <property type="entry name" value="HIT-like_sf"/>
</dbReference>
<dbReference type="GO" id="GO:0033699">
    <property type="term" value="F:DNA 5'-adenosine monophosphate hydrolase activity"/>
    <property type="evidence" value="ECO:0007669"/>
    <property type="project" value="TreeGrafter"/>
</dbReference>
<protein>
    <recommendedName>
        <fullName evidence="3">Aprataxin C2HE/C2H2/C2HC zinc finger domain-containing protein</fullName>
    </recommendedName>
</protein>
<dbReference type="GO" id="GO:1990165">
    <property type="term" value="F:single-strand break-containing DNA binding"/>
    <property type="evidence" value="ECO:0007669"/>
    <property type="project" value="TreeGrafter"/>
</dbReference>
<dbReference type="GO" id="GO:0000012">
    <property type="term" value="P:single strand break repair"/>
    <property type="evidence" value="ECO:0007669"/>
    <property type="project" value="TreeGrafter"/>
</dbReference>
<sequence>MSFKYEFAKYIKDPGSCPGLLFHDDNALIIKDLYPKSLVHYLVIPTDKTLERPQEAFADHKFREKMEKYIDKAREMVVSNWPPNYAVPGGEIADYILVCCHSIPSMANLHIHVMTKDLCSERLKNKKHYNSFATQFAIRWNEFPLAADDPRWNQDYCKTLLKQDLVHGGINYGSSFKRLREELDRKRARIVYGKKYRSSH</sequence>